<protein>
    <submittedName>
        <fullName evidence="3">Glycerophosphodiester phosphodiesterase family protein</fullName>
    </submittedName>
</protein>
<dbReference type="PROSITE" id="PS50007">
    <property type="entry name" value="PIPLC_X_DOMAIN"/>
    <property type="match status" value="1"/>
</dbReference>
<dbReference type="PROSITE" id="PS51704">
    <property type="entry name" value="GP_PDE"/>
    <property type="match status" value="1"/>
</dbReference>
<dbReference type="Gene3D" id="3.20.20.190">
    <property type="entry name" value="Phosphatidylinositol (PI) phosphodiesterase"/>
    <property type="match status" value="1"/>
</dbReference>
<feature type="signal peptide" evidence="1">
    <location>
        <begin position="1"/>
        <end position="22"/>
    </location>
</feature>
<evidence type="ECO:0000256" key="1">
    <source>
        <dbReference type="SAM" id="SignalP"/>
    </source>
</evidence>
<accession>A0ABW7TDS2</accession>
<reference evidence="3 4" key="1">
    <citation type="submission" date="2024-10" db="EMBL/GenBank/DDBJ databases">
        <title>The Natural Products Discovery Center: Release of the First 8490 Sequenced Strains for Exploring Actinobacteria Biosynthetic Diversity.</title>
        <authorList>
            <person name="Kalkreuter E."/>
            <person name="Kautsar S.A."/>
            <person name="Yang D."/>
            <person name="Bader C.D."/>
            <person name="Teijaro C.N."/>
            <person name="Fluegel L."/>
            <person name="Davis C.M."/>
            <person name="Simpson J.R."/>
            <person name="Lauterbach L."/>
            <person name="Steele A.D."/>
            <person name="Gui C."/>
            <person name="Meng S."/>
            <person name="Li G."/>
            <person name="Viehrig K."/>
            <person name="Ye F."/>
            <person name="Su P."/>
            <person name="Kiefer A.F."/>
            <person name="Nichols A."/>
            <person name="Cepeda A.J."/>
            <person name="Yan W."/>
            <person name="Fan B."/>
            <person name="Jiang Y."/>
            <person name="Adhikari A."/>
            <person name="Zheng C.-J."/>
            <person name="Schuster L."/>
            <person name="Cowan T.M."/>
            <person name="Smanski M.J."/>
            <person name="Chevrette M.G."/>
            <person name="De Carvalho L.P.S."/>
            <person name="Shen B."/>
        </authorList>
    </citation>
    <scope>NUCLEOTIDE SEQUENCE [LARGE SCALE GENOMIC DNA]</scope>
    <source>
        <strain evidence="3 4">NPDC020568</strain>
    </source>
</reference>
<dbReference type="SUPFAM" id="SSF51695">
    <property type="entry name" value="PLC-like phosphodiesterases"/>
    <property type="match status" value="1"/>
</dbReference>
<dbReference type="Pfam" id="PF03009">
    <property type="entry name" value="GDPD"/>
    <property type="match status" value="1"/>
</dbReference>
<dbReference type="EMBL" id="JBIRUQ010000001">
    <property type="protein sequence ID" value="MFI1459181.1"/>
    <property type="molecule type" value="Genomic_DNA"/>
</dbReference>
<evidence type="ECO:0000313" key="3">
    <source>
        <dbReference type="EMBL" id="MFI1459181.1"/>
    </source>
</evidence>
<name>A0ABW7TDS2_9NOCA</name>
<gene>
    <name evidence="3" type="ORF">ACH4WX_00500</name>
</gene>
<dbReference type="PANTHER" id="PTHR46211:SF14">
    <property type="entry name" value="GLYCEROPHOSPHODIESTER PHOSPHODIESTERASE"/>
    <property type="match status" value="1"/>
</dbReference>
<dbReference type="RefSeq" id="WP_033241136.1">
    <property type="nucleotide sequence ID" value="NZ_JBIRUQ010000001.1"/>
</dbReference>
<dbReference type="InterPro" id="IPR017946">
    <property type="entry name" value="PLC-like_Pdiesterase_TIM-brl"/>
</dbReference>
<dbReference type="InterPro" id="IPR030395">
    <property type="entry name" value="GP_PDE_dom"/>
</dbReference>
<evidence type="ECO:0000259" key="2">
    <source>
        <dbReference type="PROSITE" id="PS51704"/>
    </source>
</evidence>
<dbReference type="Proteomes" id="UP001611263">
    <property type="component" value="Unassembled WGS sequence"/>
</dbReference>
<sequence length="351" mass="37526">MWWAYAPVLVALIAGCSTGATPAPERPAFDLQAHRGGLGLVSENTLPAFAHALELGVSTLELDVQITADGHPVVTHDRDPDPAKCADTAPAFPGDPEYPYVPGPALIRDLTLDQVRTLDCGSRPLPGYPEQRPAPGAGMPLLSEVFDLVRAYRAESVMLNIETKVEAAAPHETMPGADFARTVVREVRRAGIQDQVSVQSFDWDTLRMVRALAPELPLVALTNGAQFLQEGVPGASPWLGGLDIDDFAGSLQEKYVAAAAELGVRTLSPVHGDPQDGSIADPGYTPFTTAELVDTAHRRGLRVVPWTIDDPATMAHLLGLGVDGIITNRPDVLREVLEDNGYAPPPPLLRQ</sequence>
<dbReference type="PANTHER" id="PTHR46211">
    <property type="entry name" value="GLYCEROPHOSPHORYL DIESTER PHOSPHODIESTERASE"/>
    <property type="match status" value="1"/>
</dbReference>
<dbReference type="GeneID" id="93506543"/>
<evidence type="ECO:0000313" key="4">
    <source>
        <dbReference type="Proteomes" id="UP001611263"/>
    </source>
</evidence>
<comment type="caution">
    <text evidence="3">The sequence shown here is derived from an EMBL/GenBank/DDBJ whole genome shotgun (WGS) entry which is preliminary data.</text>
</comment>
<organism evidence="3 4">
    <name type="scientific">Nocardia carnea</name>
    <dbReference type="NCBI Taxonomy" id="37328"/>
    <lineage>
        <taxon>Bacteria</taxon>
        <taxon>Bacillati</taxon>
        <taxon>Actinomycetota</taxon>
        <taxon>Actinomycetes</taxon>
        <taxon>Mycobacteriales</taxon>
        <taxon>Nocardiaceae</taxon>
        <taxon>Nocardia</taxon>
    </lineage>
</organism>
<proteinExistence type="predicted"/>
<feature type="domain" description="GP-PDE" evidence="2">
    <location>
        <begin position="29"/>
        <end position="337"/>
    </location>
</feature>
<keyword evidence="1" id="KW-0732">Signal</keyword>
<keyword evidence="4" id="KW-1185">Reference proteome</keyword>
<feature type="chain" id="PRO_5047228291" evidence="1">
    <location>
        <begin position="23"/>
        <end position="351"/>
    </location>
</feature>